<evidence type="ECO:0000256" key="5">
    <source>
        <dbReference type="ARBA" id="ARBA00022801"/>
    </source>
</evidence>
<evidence type="ECO:0000256" key="2">
    <source>
        <dbReference type="ARBA" id="ARBA00005992"/>
    </source>
</evidence>
<evidence type="ECO:0000256" key="6">
    <source>
        <dbReference type="ARBA" id="ARBA00022960"/>
    </source>
</evidence>
<dbReference type="PANTHER" id="PTHR30582">
    <property type="entry name" value="L,D-TRANSPEPTIDASE"/>
    <property type="match status" value="1"/>
</dbReference>
<evidence type="ECO:0000256" key="4">
    <source>
        <dbReference type="ARBA" id="ARBA00022679"/>
    </source>
</evidence>
<dbReference type="PROSITE" id="PS52029">
    <property type="entry name" value="LD_TPASE"/>
    <property type="match status" value="1"/>
</dbReference>
<evidence type="ECO:0000256" key="8">
    <source>
        <dbReference type="ARBA" id="ARBA00023316"/>
    </source>
</evidence>
<dbReference type="GO" id="GO:0008360">
    <property type="term" value="P:regulation of cell shape"/>
    <property type="evidence" value="ECO:0007669"/>
    <property type="project" value="UniProtKB-UniRule"/>
</dbReference>
<evidence type="ECO:0000256" key="9">
    <source>
        <dbReference type="PROSITE-ProRule" id="PRU01373"/>
    </source>
</evidence>
<dbReference type="InterPro" id="IPR038063">
    <property type="entry name" value="Transpep_catalytic_dom"/>
</dbReference>
<organism evidence="11 12">
    <name type="scientific">Euhalothece natronophila Z-M001</name>
    <dbReference type="NCBI Taxonomy" id="522448"/>
    <lineage>
        <taxon>Bacteria</taxon>
        <taxon>Bacillati</taxon>
        <taxon>Cyanobacteriota</taxon>
        <taxon>Cyanophyceae</taxon>
        <taxon>Oscillatoriophycideae</taxon>
        <taxon>Chroococcales</taxon>
        <taxon>Halothecacae</taxon>
        <taxon>Halothece cluster</taxon>
        <taxon>Euhalothece</taxon>
    </lineage>
</organism>
<dbReference type="KEGG" id="enn:FRE64_01205"/>
<feature type="domain" description="L,D-TPase catalytic" evidence="10">
    <location>
        <begin position="1"/>
        <end position="54"/>
    </location>
</feature>
<name>A0A5B8NJZ3_9CHRO</name>
<comment type="similarity">
    <text evidence="2">Belongs to the YkuD family.</text>
</comment>
<keyword evidence="12" id="KW-1185">Reference proteome</keyword>
<evidence type="ECO:0000256" key="1">
    <source>
        <dbReference type="ARBA" id="ARBA00004752"/>
    </source>
</evidence>
<evidence type="ECO:0000259" key="10">
    <source>
        <dbReference type="PROSITE" id="PS52029"/>
    </source>
</evidence>
<evidence type="ECO:0000256" key="7">
    <source>
        <dbReference type="ARBA" id="ARBA00022984"/>
    </source>
</evidence>
<dbReference type="InterPro" id="IPR005490">
    <property type="entry name" value="LD_TPept_cat_dom"/>
</dbReference>
<sequence length="55" mass="6060">MGFWTDGVNDIGFHGTPDESVMGDAVSHGCVRMRNDDISEMFEKISVGDKVIVKE</sequence>
<dbReference type="CDD" id="cd16913">
    <property type="entry name" value="YkuD_like"/>
    <property type="match status" value="1"/>
</dbReference>
<dbReference type="OrthoDB" id="9787225at2"/>
<keyword evidence="6 9" id="KW-0133">Cell shape</keyword>
<dbReference type="GO" id="GO:0071972">
    <property type="term" value="F:peptidoglycan L,D-transpeptidase activity"/>
    <property type="evidence" value="ECO:0007669"/>
    <property type="project" value="TreeGrafter"/>
</dbReference>
<keyword evidence="4" id="KW-0808">Transferase</keyword>
<evidence type="ECO:0000313" key="11">
    <source>
        <dbReference type="EMBL" id="QDZ38680.1"/>
    </source>
</evidence>
<evidence type="ECO:0000256" key="3">
    <source>
        <dbReference type="ARBA" id="ARBA00022676"/>
    </source>
</evidence>
<keyword evidence="5" id="KW-0378">Hydrolase</keyword>
<comment type="pathway">
    <text evidence="1 9">Cell wall biogenesis; peptidoglycan biosynthesis.</text>
</comment>
<accession>A0A5B8NJZ3</accession>
<dbReference type="Proteomes" id="UP000318453">
    <property type="component" value="Chromosome"/>
</dbReference>
<dbReference type="EMBL" id="CP042326">
    <property type="protein sequence ID" value="QDZ38680.1"/>
    <property type="molecule type" value="Genomic_DNA"/>
</dbReference>
<dbReference type="GO" id="GO:0016757">
    <property type="term" value="F:glycosyltransferase activity"/>
    <property type="evidence" value="ECO:0007669"/>
    <property type="project" value="UniProtKB-KW"/>
</dbReference>
<dbReference type="SUPFAM" id="SSF141523">
    <property type="entry name" value="L,D-transpeptidase catalytic domain-like"/>
    <property type="match status" value="1"/>
</dbReference>
<keyword evidence="3" id="KW-0328">Glycosyltransferase</keyword>
<proteinExistence type="inferred from homology"/>
<dbReference type="Pfam" id="PF03734">
    <property type="entry name" value="YkuD"/>
    <property type="match status" value="1"/>
</dbReference>
<evidence type="ECO:0000313" key="12">
    <source>
        <dbReference type="Proteomes" id="UP000318453"/>
    </source>
</evidence>
<keyword evidence="8 9" id="KW-0961">Cell wall biogenesis/degradation</keyword>
<dbReference type="AlphaFoldDB" id="A0A5B8NJZ3"/>
<dbReference type="GO" id="GO:0005576">
    <property type="term" value="C:extracellular region"/>
    <property type="evidence" value="ECO:0007669"/>
    <property type="project" value="TreeGrafter"/>
</dbReference>
<dbReference type="InterPro" id="IPR050979">
    <property type="entry name" value="LD-transpeptidase"/>
</dbReference>
<feature type="active site" description="Nucleophile" evidence="9">
    <location>
        <position position="30"/>
    </location>
</feature>
<dbReference type="GO" id="GO:0018104">
    <property type="term" value="P:peptidoglycan-protein cross-linking"/>
    <property type="evidence" value="ECO:0007669"/>
    <property type="project" value="TreeGrafter"/>
</dbReference>
<reference evidence="11" key="1">
    <citation type="submission" date="2019-08" db="EMBL/GenBank/DDBJ databases">
        <title>Carotenoids and Carotenoid Binding Proteins in the Halophilic Cyanobacterium Euhalothece sp. ZM00.</title>
        <authorList>
            <person name="Cho S.M."/>
            <person name="Song J.Y."/>
            <person name="Park Y.-I."/>
        </authorList>
    </citation>
    <scope>NUCLEOTIDE SEQUENCE [LARGE SCALE GENOMIC DNA]</scope>
    <source>
        <strain evidence="11">Z-M001</strain>
    </source>
</reference>
<protein>
    <submittedName>
        <fullName evidence="11">L,D-transpeptidase</fullName>
    </submittedName>
</protein>
<dbReference type="Gene3D" id="2.40.440.10">
    <property type="entry name" value="L,D-transpeptidase catalytic domain-like"/>
    <property type="match status" value="1"/>
</dbReference>
<keyword evidence="7 9" id="KW-0573">Peptidoglycan synthesis</keyword>
<dbReference type="UniPathway" id="UPA00219"/>
<dbReference type="GO" id="GO:0071555">
    <property type="term" value="P:cell wall organization"/>
    <property type="evidence" value="ECO:0007669"/>
    <property type="project" value="UniProtKB-UniRule"/>
</dbReference>
<feature type="active site" description="Proton donor/acceptor" evidence="9">
    <location>
        <position position="14"/>
    </location>
</feature>
<dbReference type="PANTHER" id="PTHR30582:SF24">
    <property type="entry name" value="L,D-TRANSPEPTIDASE ERFK_SRFK-RELATED"/>
    <property type="match status" value="1"/>
</dbReference>
<gene>
    <name evidence="11" type="ORF">FRE64_01205</name>
</gene>